<accession>A0A1C3CY11</accession>
<dbReference type="EMBL" id="MBDL01000008">
    <property type="protein sequence ID" value="ODA13603.1"/>
    <property type="molecule type" value="Genomic_DNA"/>
</dbReference>
<dbReference type="Proteomes" id="UP000186553">
    <property type="component" value="Unassembled WGS sequence"/>
</dbReference>
<sequence length="77" mass="8624">MNESLEKSLIANQNRSTPKSALSLSEVMTIVILFDQSGSKCAKIVIAKRIRGRIKTIFDATYLRGAYFEKRKGLMAD</sequence>
<reference evidence="1 2" key="1">
    <citation type="submission" date="2016-07" db="EMBL/GenBank/DDBJ databases">
        <title>Acinetobacter sp. ANC 4603.</title>
        <authorList>
            <person name="Radolfova-Krizova L."/>
            <person name="Nemec A."/>
        </authorList>
    </citation>
    <scope>NUCLEOTIDE SEQUENCE [LARGE SCALE GENOMIC DNA]</scope>
    <source>
        <strain evidence="1 2">ANC 4603</strain>
    </source>
</reference>
<evidence type="ECO:0000313" key="2">
    <source>
        <dbReference type="Proteomes" id="UP000186553"/>
    </source>
</evidence>
<protein>
    <submittedName>
        <fullName evidence="1">Uncharacterized protein</fullName>
    </submittedName>
</protein>
<name>A0A1C3CY11_9GAMM</name>
<gene>
    <name evidence="1" type="ORF">BBP83_04230</name>
</gene>
<keyword evidence="2" id="KW-1185">Reference proteome</keyword>
<organism evidence="1 2">
    <name type="scientific">Acinetobacter celticus</name>
    <dbReference type="NCBI Taxonomy" id="1891224"/>
    <lineage>
        <taxon>Bacteria</taxon>
        <taxon>Pseudomonadati</taxon>
        <taxon>Pseudomonadota</taxon>
        <taxon>Gammaproteobacteria</taxon>
        <taxon>Moraxellales</taxon>
        <taxon>Moraxellaceae</taxon>
        <taxon>Acinetobacter</taxon>
    </lineage>
</organism>
<proteinExistence type="predicted"/>
<comment type="caution">
    <text evidence="1">The sequence shown here is derived from an EMBL/GenBank/DDBJ whole genome shotgun (WGS) entry which is preliminary data.</text>
</comment>
<evidence type="ECO:0000313" key="1">
    <source>
        <dbReference type="EMBL" id="ODA13603.1"/>
    </source>
</evidence>
<dbReference type="AlphaFoldDB" id="A0A1C3CY11"/>